<proteinExistence type="predicted"/>
<protein>
    <submittedName>
        <fullName evidence="1">Uncharacterized protein</fullName>
    </submittedName>
</protein>
<comment type="caution">
    <text evidence="1">The sequence shown here is derived from an EMBL/GenBank/DDBJ whole genome shotgun (WGS) entry which is preliminary data.</text>
</comment>
<reference evidence="1" key="1">
    <citation type="submission" date="2019-08" db="EMBL/GenBank/DDBJ databases">
        <authorList>
            <person name="Kucharzyk K."/>
            <person name="Murdoch R.W."/>
            <person name="Higgins S."/>
            <person name="Loffler F."/>
        </authorList>
    </citation>
    <scope>NUCLEOTIDE SEQUENCE</scope>
</reference>
<evidence type="ECO:0000313" key="1">
    <source>
        <dbReference type="EMBL" id="MPN35544.1"/>
    </source>
</evidence>
<accession>A0A645HHF3</accession>
<gene>
    <name evidence="1" type="ORF">SDC9_183042</name>
</gene>
<dbReference type="AlphaFoldDB" id="A0A645HHF3"/>
<sequence>MKIIKPHEEKGLKAILKTAKKLIKVSESKGKFDPKKEFEDLNDKLKKY</sequence>
<name>A0A645HHF3_9ZZZZ</name>
<dbReference type="EMBL" id="VSSQ01089201">
    <property type="protein sequence ID" value="MPN35544.1"/>
    <property type="molecule type" value="Genomic_DNA"/>
</dbReference>
<organism evidence="1">
    <name type="scientific">bioreactor metagenome</name>
    <dbReference type="NCBI Taxonomy" id="1076179"/>
    <lineage>
        <taxon>unclassified sequences</taxon>
        <taxon>metagenomes</taxon>
        <taxon>ecological metagenomes</taxon>
    </lineage>
</organism>